<comment type="caution">
    <text evidence="1">The sequence shown here is derived from an EMBL/GenBank/DDBJ whole genome shotgun (WGS) entry which is preliminary data.</text>
</comment>
<organism evidence="1 2">
    <name type="scientific">Chryseobacterium arthrosphaerae</name>
    <dbReference type="NCBI Taxonomy" id="651561"/>
    <lineage>
        <taxon>Bacteria</taxon>
        <taxon>Pseudomonadati</taxon>
        <taxon>Bacteroidota</taxon>
        <taxon>Flavobacteriia</taxon>
        <taxon>Flavobacteriales</taxon>
        <taxon>Weeksellaceae</taxon>
        <taxon>Chryseobacterium group</taxon>
        <taxon>Chryseobacterium</taxon>
    </lineage>
</organism>
<evidence type="ECO:0000313" key="2">
    <source>
        <dbReference type="Proteomes" id="UP000276953"/>
    </source>
</evidence>
<proteinExistence type="predicted"/>
<gene>
    <name evidence="1" type="ORF">EJ377_10805</name>
</gene>
<reference evidence="1 2" key="1">
    <citation type="submission" date="2018-12" db="EMBL/GenBank/DDBJ databases">
        <title>Draft Genome Sequence of Chryseobacterium arthrosphaerae strain ED882-96 Isolated from the Blood of a Patient with Liver Cirrhosis in Taiwan.</title>
        <authorList>
            <person name="Lin J.-N."/>
            <person name="Lai C.-H."/>
            <person name="Yang C.-H."/>
            <person name="Huang Y.-H."/>
        </authorList>
    </citation>
    <scope>NUCLEOTIDE SEQUENCE [LARGE SCALE GENOMIC DNA]</scope>
    <source>
        <strain evidence="1 2">ED882-96</strain>
    </source>
</reference>
<dbReference type="AlphaFoldDB" id="A0A3S0VKE0"/>
<name>A0A3S0VKE0_9FLAO</name>
<sequence>MTVLKNISMIKDEGTGYFNFLNEYSKPLVCRNSDHFYGIIDGKGTVIVPFIYEDIVTFGNLKMKLW</sequence>
<dbReference type="Proteomes" id="UP000276953">
    <property type="component" value="Unassembled WGS sequence"/>
</dbReference>
<dbReference type="EMBL" id="RYFC01000001">
    <property type="protein sequence ID" value="RTZ50317.1"/>
    <property type="molecule type" value="Genomic_DNA"/>
</dbReference>
<evidence type="ECO:0000313" key="1">
    <source>
        <dbReference type="EMBL" id="RTZ50317.1"/>
    </source>
</evidence>
<protein>
    <submittedName>
        <fullName evidence="1">WG repeat-containing protein</fullName>
    </submittedName>
</protein>
<accession>A0A3S0VKE0</accession>